<accession>A0AAU7DJN1</accession>
<gene>
    <name evidence="2" type="ORF">P8935_03005</name>
</gene>
<feature type="chain" id="PRO_5043638608" description="DUF4440 domain-containing protein" evidence="1">
    <location>
        <begin position="18"/>
        <end position="222"/>
    </location>
</feature>
<evidence type="ECO:0000256" key="1">
    <source>
        <dbReference type="SAM" id="SignalP"/>
    </source>
</evidence>
<proteinExistence type="predicted"/>
<organism evidence="2">
    <name type="scientific">Telmatobacter sp. DSM 110680</name>
    <dbReference type="NCBI Taxonomy" id="3036704"/>
    <lineage>
        <taxon>Bacteria</taxon>
        <taxon>Pseudomonadati</taxon>
        <taxon>Acidobacteriota</taxon>
        <taxon>Terriglobia</taxon>
        <taxon>Terriglobales</taxon>
        <taxon>Acidobacteriaceae</taxon>
        <taxon>Telmatobacter</taxon>
    </lineage>
</organism>
<evidence type="ECO:0000313" key="2">
    <source>
        <dbReference type="EMBL" id="XBH18307.1"/>
    </source>
</evidence>
<dbReference type="EMBL" id="CP121196">
    <property type="protein sequence ID" value="XBH18307.1"/>
    <property type="molecule type" value="Genomic_DNA"/>
</dbReference>
<dbReference type="AlphaFoldDB" id="A0AAU7DJN1"/>
<name>A0AAU7DJN1_9BACT</name>
<dbReference type="RefSeq" id="WP_348263531.1">
    <property type="nucleotide sequence ID" value="NZ_CP121196.1"/>
</dbReference>
<feature type="signal peptide" evidence="1">
    <location>
        <begin position="1"/>
        <end position="17"/>
    </location>
</feature>
<sequence length="222" mass="24457">MKSNLLLRICVIGVTFAATLNVLAQDASVPPDVKAFAAQYVAAFNAKDKAGIAILYLPESRACITPANRDVYDDILRMQMRDHVPPDYFLTFTAVNENNLKAAATLATYVVKPERELRIDYQYPGTNDGGQISLALVRRNGRWIADSPCMTLQAIKDFRDSAADREHYRATAAAIKEPLRSQLLAMVRAHQDGEAATRYQQVAGGEMSTAMAVINGLKDQLH</sequence>
<reference evidence="2" key="1">
    <citation type="submission" date="2023-03" db="EMBL/GenBank/DDBJ databases">
        <title>Edaphobacter sp.</title>
        <authorList>
            <person name="Huber K.J."/>
            <person name="Papendorf J."/>
            <person name="Pilke C."/>
            <person name="Bunk B."/>
            <person name="Sproeer C."/>
            <person name="Pester M."/>
        </authorList>
    </citation>
    <scope>NUCLEOTIDE SEQUENCE</scope>
    <source>
        <strain evidence="2">DSM 110680</strain>
    </source>
</reference>
<keyword evidence="1" id="KW-0732">Signal</keyword>
<evidence type="ECO:0008006" key="3">
    <source>
        <dbReference type="Google" id="ProtNLM"/>
    </source>
</evidence>
<protein>
    <recommendedName>
        <fullName evidence="3">DUF4440 domain-containing protein</fullName>
    </recommendedName>
</protein>